<name>A0ABN3EJH6_9ACTN</name>
<protein>
    <submittedName>
        <fullName evidence="1">Uncharacterized protein</fullName>
    </submittedName>
</protein>
<accession>A0ABN3EJH6</accession>
<gene>
    <name evidence="1" type="ORF">GCM10010430_50730</name>
</gene>
<sequence>MSAVSGASWSVNLDYSHDLAFALAIRDTFGFTDPLGLPHIDPPLTFAVGQDSREVAEIERQWRAWWDLAMASPGHEAHVALTLAGPLGEVVRGISAEILRWSSDRKRELARSGRPVPGRPRTRLADALREHEQATGVRLDGFQLKIIALPVAGSIFVPVEAGLIAASIRLISDRSSYFGKIISHLTQSPT</sequence>
<evidence type="ECO:0000313" key="2">
    <source>
        <dbReference type="Proteomes" id="UP001500305"/>
    </source>
</evidence>
<proteinExistence type="predicted"/>
<comment type="caution">
    <text evidence="1">The sequence shown here is derived from an EMBL/GenBank/DDBJ whole genome shotgun (WGS) entry which is preliminary data.</text>
</comment>
<reference evidence="1 2" key="1">
    <citation type="journal article" date="2019" name="Int. J. Syst. Evol. Microbiol.">
        <title>The Global Catalogue of Microorganisms (GCM) 10K type strain sequencing project: providing services to taxonomists for standard genome sequencing and annotation.</title>
        <authorList>
            <consortium name="The Broad Institute Genomics Platform"/>
            <consortium name="The Broad Institute Genome Sequencing Center for Infectious Disease"/>
            <person name="Wu L."/>
            <person name="Ma J."/>
        </authorList>
    </citation>
    <scope>NUCLEOTIDE SEQUENCE [LARGE SCALE GENOMIC DNA]</scope>
    <source>
        <strain evidence="1 2">JCM 7356</strain>
    </source>
</reference>
<dbReference type="RefSeq" id="WP_344638809.1">
    <property type="nucleotide sequence ID" value="NZ_BAAATR010000025.1"/>
</dbReference>
<dbReference type="EMBL" id="BAAATR010000025">
    <property type="protein sequence ID" value="GAA2260515.1"/>
    <property type="molecule type" value="Genomic_DNA"/>
</dbReference>
<dbReference type="Proteomes" id="UP001500305">
    <property type="component" value="Unassembled WGS sequence"/>
</dbReference>
<evidence type="ECO:0000313" key="1">
    <source>
        <dbReference type="EMBL" id="GAA2260515.1"/>
    </source>
</evidence>
<keyword evidence="2" id="KW-1185">Reference proteome</keyword>
<organism evidence="1 2">
    <name type="scientific">Kitasatospora cystarginea</name>
    <dbReference type="NCBI Taxonomy" id="58350"/>
    <lineage>
        <taxon>Bacteria</taxon>
        <taxon>Bacillati</taxon>
        <taxon>Actinomycetota</taxon>
        <taxon>Actinomycetes</taxon>
        <taxon>Kitasatosporales</taxon>
        <taxon>Streptomycetaceae</taxon>
        <taxon>Kitasatospora</taxon>
    </lineage>
</organism>